<sequence length="232" mass="25652">MMKTAITTKISINTMVKSAIKSCLTLSIVTLGMGYSAIALSAEASQSNTVGVKADVERREVLDDVLDTENFEVGIQGGLMSIEDFENSPWISAHLGYHISEHFYVKARYAVAEGGYTSFEKLANTAPLLTDEEREMTYYGLNIGYNLLPGEIFFSEDLVFNSVFSFEVGGGNTEFAGDEQFTVNLTANYRVFLNDWVAWDLAMSDYIFDTQITGSSKTTHNLTFSTGIAVYF</sequence>
<evidence type="ECO:0000313" key="2">
    <source>
        <dbReference type="Proteomes" id="UP001202134"/>
    </source>
</evidence>
<dbReference type="InterPro" id="IPR030820">
    <property type="entry name" value="OMP_myx_plus_Proteobacteria"/>
</dbReference>
<reference evidence="1 2" key="1">
    <citation type="submission" date="2022-01" db="EMBL/GenBank/DDBJ databases">
        <title>Whole genome-based taxonomy of the Shewanellaceae.</title>
        <authorList>
            <person name="Martin-Rodriguez A.J."/>
        </authorList>
    </citation>
    <scope>NUCLEOTIDE SEQUENCE [LARGE SCALE GENOMIC DNA]</scope>
    <source>
        <strain evidence="1 2">DSM 24955</strain>
    </source>
</reference>
<dbReference type="RefSeq" id="WP_248954410.1">
    <property type="nucleotide sequence ID" value="NZ_JAKIKU010000001.1"/>
</dbReference>
<organism evidence="1 2">
    <name type="scientific">Shewanella electrodiphila</name>
    <dbReference type="NCBI Taxonomy" id="934143"/>
    <lineage>
        <taxon>Bacteria</taxon>
        <taxon>Pseudomonadati</taxon>
        <taxon>Pseudomonadota</taxon>
        <taxon>Gammaproteobacteria</taxon>
        <taxon>Alteromonadales</taxon>
        <taxon>Shewanellaceae</taxon>
        <taxon>Shewanella</taxon>
    </lineage>
</organism>
<evidence type="ECO:0000313" key="1">
    <source>
        <dbReference type="EMBL" id="MCL1043809.1"/>
    </source>
</evidence>
<dbReference type="NCBIfam" id="TIGR04565">
    <property type="entry name" value="OMP_myx_plus"/>
    <property type="match status" value="1"/>
</dbReference>
<gene>
    <name evidence="1" type="ORF">L2737_00490</name>
</gene>
<proteinExistence type="predicted"/>
<name>A0ABT0KJB0_9GAMM</name>
<dbReference type="Proteomes" id="UP001202134">
    <property type="component" value="Unassembled WGS sequence"/>
</dbReference>
<keyword evidence="2" id="KW-1185">Reference proteome</keyword>
<accession>A0ABT0KJB0</accession>
<protein>
    <submittedName>
        <fullName evidence="1">Outer membrane beta-barrel domain-containing protein</fullName>
    </submittedName>
</protein>
<dbReference type="EMBL" id="JAKIKU010000001">
    <property type="protein sequence ID" value="MCL1043809.1"/>
    <property type="molecule type" value="Genomic_DNA"/>
</dbReference>
<comment type="caution">
    <text evidence="1">The sequence shown here is derived from an EMBL/GenBank/DDBJ whole genome shotgun (WGS) entry which is preliminary data.</text>
</comment>